<evidence type="ECO:0000256" key="6">
    <source>
        <dbReference type="ARBA" id="ARBA00022825"/>
    </source>
</evidence>
<dbReference type="Proteomes" id="UP000075473">
    <property type="component" value="Unassembled WGS sequence"/>
</dbReference>
<evidence type="ECO:0000256" key="12">
    <source>
        <dbReference type="PIRSR" id="PIRSR001174-1"/>
    </source>
</evidence>
<keyword evidence="5 10" id="KW-0378">Hydrolase</keyword>
<evidence type="ECO:0000259" key="17">
    <source>
        <dbReference type="PROSITE" id="PS51786"/>
    </source>
</evidence>
<dbReference type="Gene3D" id="2.30.130.40">
    <property type="entry name" value="LON domain-like"/>
    <property type="match status" value="1"/>
</dbReference>
<evidence type="ECO:0000256" key="4">
    <source>
        <dbReference type="ARBA" id="ARBA00022741"/>
    </source>
</evidence>
<evidence type="ECO:0000313" key="22">
    <source>
        <dbReference type="Proteomes" id="UP000075473"/>
    </source>
</evidence>
<dbReference type="Gene3D" id="3.30.230.10">
    <property type="match status" value="1"/>
</dbReference>
<gene>
    <name evidence="10" type="primary">lon</name>
    <name evidence="19" type="ORF">AD928_11765</name>
    <name evidence="20" type="ORF">AD954_09945</name>
</gene>
<feature type="region of interest" description="Disordered" evidence="16">
    <location>
        <begin position="1"/>
        <end position="31"/>
    </location>
</feature>
<comment type="subunit">
    <text evidence="10 11">Homohexamer. Organized in a ring with a central cavity.</text>
</comment>
<dbReference type="GO" id="GO:0005737">
    <property type="term" value="C:cytoplasm"/>
    <property type="evidence" value="ECO:0007669"/>
    <property type="project" value="UniProtKB-SubCell"/>
</dbReference>
<dbReference type="SMART" id="SM00464">
    <property type="entry name" value="LON"/>
    <property type="match status" value="1"/>
</dbReference>
<evidence type="ECO:0000256" key="5">
    <source>
        <dbReference type="ARBA" id="ARBA00022801"/>
    </source>
</evidence>
<accession>A0A149Q4B6</accession>
<dbReference type="Pfam" id="PF22667">
    <property type="entry name" value="Lon_lid"/>
    <property type="match status" value="1"/>
</dbReference>
<evidence type="ECO:0000256" key="10">
    <source>
        <dbReference type="HAMAP-Rule" id="MF_01973"/>
    </source>
</evidence>
<dbReference type="SUPFAM" id="SSF54211">
    <property type="entry name" value="Ribosomal protein S5 domain 2-like"/>
    <property type="match status" value="1"/>
</dbReference>
<reference evidence="21 22" key="1">
    <citation type="submission" date="2015-06" db="EMBL/GenBank/DDBJ databases">
        <title>Improved classification and identification of acetic acid bacteria using matrix-assisted laser desorption/ionization time-of-flight mass spectrometry; Gluconobacter nephelii and Gluconobacter uchimurae are later heterotypic synonyms of Gluconobacter japonicus and Gluconobacter oxydans, respectively.</title>
        <authorList>
            <person name="Li L."/>
            <person name="Cleenwerck I."/>
            <person name="De Vuyst L."/>
            <person name="Vandamme P."/>
        </authorList>
    </citation>
    <scope>NUCLEOTIDE SEQUENCE [LARGE SCALE GENOMIC DNA]</scope>
    <source>
        <strain evidence="20 21">LMG 1545</strain>
        <strain evidence="19 22">LMG 1625</strain>
    </source>
</reference>
<feature type="compositionally biased region" description="Low complexity" evidence="16">
    <location>
        <begin position="19"/>
        <end position="31"/>
    </location>
</feature>
<dbReference type="Pfam" id="PF00004">
    <property type="entry name" value="AAA"/>
    <property type="match status" value="1"/>
</dbReference>
<dbReference type="NCBIfam" id="TIGR00763">
    <property type="entry name" value="lon"/>
    <property type="match status" value="1"/>
</dbReference>
<dbReference type="NCBIfam" id="NF008053">
    <property type="entry name" value="PRK10787.1"/>
    <property type="match status" value="1"/>
</dbReference>
<evidence type="ECO:0000256" key="1">
    <source>
        <dbReference type="ARBA" id="ARBA00004496"/>
    </source>
</evidence>
<dbReference type="InterPro" id="IPR027543">
    <property type="entry name" value="Lon_bac"/>
</dbReference>
<feature type="active site" evidence="10 12">
    <location>
        <position position="766"/>
    </location>
</feature>
<feature type="domain" description="Lon N-terminal" evidence="18">
    <location>
        <begin position="56"/>
        <end position="249"/>
    </location>
</feature>
<dbReference type="Proteomes" id="UP000075462">
    <property type="component" value="Unassembled WGS sequence"/>
</dbReference>
<keyword evidence="19" id="KW-0238">DNA-binding</keyword>
<dbReference type="GO" id="GO:0034605">
    <property type="term" value="P:cellular response to heat"/>
    <property type="evidence" value="ECO:0007669"/>
    <property type="project" value="UniProtKB-UniRule"/>
</dbReference>
<dbReference type="PROSITE" id="PS01046">
    <property type="entry name" value="LON_SER"/>
    <property type="match status" value="1"/>
</dbReference>
<dbReference type="InterPro" id="IPR003959">
    <property type="entry name" value="ATPase_AAA_core"/>
</dbReference>
<dbReference type="InterPro" id="IPR046336">
    <property type="entry name" value="Lon_prtase_N_sf"/>
</dbReference>
<keyword evidence="8 10" id="KW-0346">Stress response</keyword>
<keyword evidence="2 10" id="KW-0963">Cytoplasm</keyword>
<dbReference type="GO" id="GO:0004176">
    <property type="term" value="F:ATP-dependent peptidase activity"/>
    <property type="evidence" value="ECO:0007669"/>
    <property type="project" value="UniProtKB-UniRule"/>
</dbReference>
<dbReference type="PATRIC" id="fig|178900.5.peg.795"/>
<dbReference type="EMBL" id="LHZA01000155">
    <property type="protein sequence ID" value="KXU92191.1"/>
    <property type="molecule type" value="Genomic_DNA"/>
</dbReference>
<comment type="function">
    <text evidence="10">ATP-dependent serine protease that mediates the selective degradation of mutant and abnormal proteins as well as certain short-lived regulatory proteins. Required for cellular homeostasis and for survival from DNA damage and developmental changes induced by stress. Degrades polypeptides processively to yield small peptide fragments that are 5 to 10 amino acids long. Binds to DNA in a double-stranded, site-specific manner.</text>
</comment>
<evidence type="ECO:0000256" key="13">
    <source>
        <dbReference type="PIRSR" id="PIRSR001174-2"/>
    </source>
</evidence>
<dbReference type="GO" id="GO:0005524">
    <property type="term" value="F:ATP binding"/>
    <property type="evidence" value="ECO:0007669"/>
    <property type="project" value="UniProtKB-UniRule"/>
</dbReference>
<evidence type="ECO:0000313" key="20">
    <source>
        <dbReference type="EMBL" id="KXV76866.1"/>
    </source>
</evidence>
<evidence type="ECO:0000256" key="3">
    <source>
        <dbReference type="ARBA" id="ARBA00022670"/>
    </source>
</evidence>
<dbReference type="CDD" id="cd19500">
    <property type="entry name" value="RecA-like_Lon"/>
    <property type="match status" value="1"/>
</dbReference>
<dbReference type="GO" id="GO:0004252">
    <property type="term" value="F:serine-type endopeptidase activity"/>
    <property type="evidence" value="ECO:0007669"/>
    <property type="project" value="UniProtKB-UniRule"/>
</dbReference>
<dbReference type="InterPro" id="IPR027065">
    <property type="entry name" value="Lon_Prtase"/>
</dbReference>
<comment type="catalytic activity">
    <reaction evidence="9 10 11 14">
        <text>Hydrolysis of proteins in presence of ATP.</text>
        <dbReference type="EC" id="3.4.21.53"/>
    </reaction>
</comment>
<dbReference type="Gene3D" id="3.40.50.300">
    <property type="entry name" value="P-loop containing nucleotide triphosphate hydrolases"/>
    <property type="match status" value="1"/>
</dbReference>
<dbReference type="InterPro" id="IPR003111">
    <property type="entry name" value="Lon_prtase_N"/>
</dbReference>
<dbReference type="Pfam" id="PF05362">
    <property type="entry name" value="Lon_C"/>
    <property type="match status" value="1"/>
</dbReference>
<evidence type="ECO:0000256" key="15">
    <source>
        <dbReference type="RuleBase" id="RU000591"/>
    </source>
</evidence>
<dbReference type="Gene3D" id="1.10.8.60">
    <property type="match status" value="1"/>
</dbReference>
<comment type="caution">
    <text evidence="19">The sequence shown here is derived from an EMBL/GenBank/DDBJ whole genome shotgun (WGS) entry which is preliminary data.</text>
</comment>
<evidence type="ECO:0000256" key="9">
    <source>
        <dbReference type="ARBA" id="ARBA00050665"/>
    </source>
</evidence>
<sequence length="845" mass="93214">MVMADNEKPAVKRKRKSPAKTPAKTPATVTPTENAAVVAADNTAPDKKVEQGNGRIAVLPLRDIVVFPHMIVPLFVGREKSVKALESVTREDRQILLIAQKDAAQDDPGVDDVYRFGTVSTILQLLKLPDGTVKVLVEGVRRARVKALHDIDGHFEAEIEDVVEEPAVGAEAEALGRSIVSQFEQYIKLNKKIASEVLVSLNQISDLSKLVDTVASHLNLKISEKQEILEAPSVTLQLEKVFAHIEAEIGVLQVEKKIRNRVKRQMEKTQREYYLNEQLKAIQKELGEGEDGKDETTEIEERIAKTKLSKEAREKAVAELKKLRGMSAMSAESTVVRNYLDWLLGIPWKKRTKVKNDLDAAEAVLDSDHYALEKVKERILEYLAVQSRSQKLKGPILCLVGPPGVGKTSLARSIAKATGRHYVRMSLGGVRDEAEIRGHRRTYIGSMPGKIIQGMKKAKVSNPLFLLDEIDKLGADWRGDPASALLEVLDPEQNSTFADHYLEVDYDLSDVMFVTTANSLNMPQPLLDRMEIIRLSGYTEDEKVEIARRHLISKQAEAHNLKPSEWSISDDALRDLIRYYTREAGVRNLEREIANLARKVVKELVTGKAKKVAITVRNLEKLAGVKRFRYGETEAEDMVGIVTGLAWTEVGGEILTIESVMVPGKGAVVETGKLGDVMKESVSAAYSYVRSRSTTFGILPTLFEKRSFHVHVPEGATPKDGPSAGIAMATALVSVMTGIPVRRDVAMTGEITLRGRVLPIGGLKEKLLAALRAGIKTVFLPKENEKDLAEIPDSVKNNLEIIPVSHVDEVIARALVRKPQAIHWDEVSEAVPTPEGAGAAPVLPH</sequence>
<dbReference type="FunFam" id="3.30.230.10:FF:000010">
    <property type="entry name" value="Lon protease"/>
    <property type="match status" value="1"/>
</dbReference>
<evidence type="ECO:0000259" key="18">
    <source>
        <dbReference type="PROSITE" id="PS51787"/>
    </source>
</evidence>
<dbReference type="InterPro" id="IPR014721">
    <property type="entry name" value="Ribsml_uS5_D2-typ_fold_subgr"/>
</dbReference>
<dbReference type="InterPro" id="IPR008269">
    <property type="entry name" value="Lon_proteolytic"/>
</dbReference>
<dbReference type="GO" id="GO:0006515">
    <property type="term" value="P:protein quality control for misfolded or incompletely synthesized proteins"/>
    <property type="evidence" value="ECO:0007669"/>
    <property type="project" value="UniProtKB-UniRule"/>
</dbReference>
<evidence type="ECO:0000256" key="14">
    <source>
        <dbReference type="PROSITE-ProRule" id="PRU01122"/>
    </source>
</evidence>
<keyword evidence="7 10" id="KW-0067">ATP-binding</keyword>
<keyword evidence="4 10" id="KW-0547">Nucleotide-binding</keyword>
<keyword evidence="3 10" id="KW-0645">Protease</keyword>
<name>A0A149Q4B6_9PROT</name>
<dbReference type="GO" id="GO:0043565">
    <property type="term" value="F:sequence-specific DNA binding"/>
    <property type="evidence" value="ECO:0007669"/>
    <property type="project" value="UniProtKB-UniRule"/>
</dbReference>
<feature type="compositionally biased region" description="Basic and acidic residues" evidence="16">
    <location>
        <begin position="1"/>
        <end position="10"/>
    </location>
</feature>
<evidence type="ECO:0000256" key="16">
    <source>
        <dbReference type="SAM" id="MobiDB-lite"/>
    </source>
</evidence>
<comment type="subcellular location">
    <subcellularLocation>
        <location evidence="1 10 11">Cytoplasm</location>
    </subcellularLocation>
</comment>
<dbReference type="Gene3D" id="1.20.5.5270">
    <property type="match status" value="1"/>
</dbReference>
<dbReference type="InterPro" id="IPR004815">
    <property type="entry name" value="Lon_bac/euk-typ"/>
</dbReference>
<dbReference type="InterPro" id="IPR027417">
    <property type="entry name" value="P-loop_NTPase"/>
</dbReference>
<dbReference type="FunFam" id="1.20.5.5270:FF:000002">
    <property type="entry name" value="Lon protease homolog"/>
    <property type="match status" value="1"/>
</dbReference>
<evidence type="ECO:0000313" key="19">
    <source>
        <dbReference type="EMBL" id="KXU92191.1"/>
    </source>
</evidence>
<feature type="binding site" evidence="10 13">
    <location>
        <begin position="401"/>
        <end position="408"/>
    </location>
    <ligand>
        <name>ATP</name>
        <dbReference type="ChEBI" id="CHEBI:30616"/>
    </ligand>
</feature>
<feature type="domain" description="Lon proteolytic" evidence="17">
    <location>
        <begin position="636"/>
        <end position="817"/>
    </location>
</feature>
<evidence type="ECO:0000313" key="21">
    <source>
        <dbReference type="Proteomes" id="UP000075462"/>
    </source>
</evidence>
<comment type="similarity">
    <text evidence="10 11 14 15">Belongs to the peptidase S16 family.</text>
</comment>
<evidence type="ECO:0000256" key="11">
    <source>
        <dbReference type="PIRNR" id="PIRNR001174"/>
    </source>
</evidence>
<dbReference type="SUPFAM" id="SSF52540">
    <property type="entry name" value="P-loop containing nucleoside triphosphate hydrolases"/>
    <property type="match status" value="1"/>
</dbReference>
<dbReference type="FunFam" id="3.40.50.300:FF:000021">
    <property type="entry name" value="Lon protease homolog"/>
    <property type="match status" value="1"/>
</dbReference>
<feature type="active site" evidence="10 12">
    <location>
        <position position="723"/>
    </location>
</feature>
<dbReference type="PROSITE" id="PS51786">
    <property type="entry name" value="LON_PROTEOLYTIC"/>
    <property type="match status" value="1"/>
</dbReference>
<protein>
    <recommendedName>
        <fullName evidence="10 11">Lon protease</fullName>
        <ecNumber evidence="10 11">3.4.21.53</ecNumber>
    </recommendedName>
    <alternativeName>
        <fullName evidence="10">ATP-dependent protease La</fullName>
    </alternativeName>
</protein>
<dbReference type="SMART" id="SM00382">
    <property type="entry name" value="AAA"/>
    <property type="match status" value="1"/>
</dbReference>
<dbReference type="HAMAP" id="MF_01973">
    <property type="entry name" value="lon_bact"/>
    <property type="match status" value="1"/>
</dbReference>
<organism evidence="19 22">
    <name type="scientific">Acetobacter cerevisiae</name>
    <dbReference type="NCBI Taxonomy" id="178900"/>
    <lineage>
        <taxon>Bacteria</taxon>
        <taxon>Pseudomonadati</taxon>
        <taxon>Pseudomonadota</taxon>
        <taxon>Alphaproteobacteria</taxon>
        <taxon>Acetobacterales</taxon>
        <taxon>Acetobacteraceae</taxon>
        <taxon>Acetobacter</taxon>
    </lineage>
</organism>
<comment type="induction">
    <text evidence="10">By heat shock.</text>
</comment>
<dbReference type="PROSITE" id="PS51787">
    <property type="entry name" value="LON_N"/>
    <property type="match status" value="1"/>
</dbReference>
<keyword evidence="6 10" id="KW-0720">Serine protease</keyword>
<dbReference type="InterPro" id="IPR015947">
    <property type="entry name" value="PUA-like_sf"/>
</dbReference>
<evidence type="ECO:0000256" key="7">
    <source>
        <dbReference type="ARBA" id="ARBA00022840"/>
    </source>
</evidence>
<evidence type="ECO:0000256" key="2">
    <source>
        <dbReference type="ARBA" id="ARBA00022490"/>
    </source>
</evidence>
<evidence type="ECO:0000256" key="8">
    <source>
        <dbReference type="ARBA" id="ARBA00023016"/>
    </source>
</evidence>
<dbReference type="PIRSF" id="PIRSF001174">
    <property type="entry name" value="Lon_proteas"/>
    <property type="match status" value="1"/>
</dbReference>
<dbReference type="EC" id="3.4.21.53" evidence="10 11"/>
<dbReference type="InterPro" id="IPR054594">
    <property type="entry name" value="Lon_lid"/>
</dbReference>
<dbReference type="Gene3D" id="1.20.58.1480">
    <property type="match status" value="1"/>
</dbReference>
<dbReference type="EMBL" id="LIAA01000044">
    <property type="protein sequence ID" value="KXV76866.1"/>
    <property type="molecule type" value="Genomic_DNA"/>
</dbReference>
<dbReference type="Pfam" id="PF02190">
    <property type="entry name" value="LON_substr_bdg"/>
    <property type="match status" value="1"/>
</dbReference>
<dbReference type="SUPFAM" id="SSF88697">
    <property type="entry name" value="PUA domain-like"/>
    <property type="match status" value="1"/>
</dbReference>
<dbReference type="AlphaFoldDB" id="A0A149Q4B6"/>
<dbReference type="PRINTS" id="PR00830">
    <property type="entry name" value="ENDOLAPTASE"/>
</dbReference>
<dbReference type="GO" id="GO:0016887">
    <property type="term" value="F:ATP hydrolysis activity"/>
    <property type="evidence" value="ECO:0007669"/>
    <property type="project" value="UniProtKB-UniRule"/>
</dbReference>
<dbReference type="PANTHER" id="PTHR10046">
    <property type="entry name" value="ATP DEPENDENT LON PROTEASE FAMILY MEMBER"/>
    <property type="match status" value="1"/>
</dbReference>
<proteinExistence type="evidence at transcript level"/>
<dbReference type="InterPro" id="IPR020568">
    <property type="entry name" value="Ribosomal_Su5_D2-typ_SF"/>
</dbReference>
<dbReference type="InterPro" id="IPR008268">
    <property type="entry name" value="Peptidase_S16_AS"/>
</dbReference>
<dbReference type="InterPro" id="IPR003593">
    <property type="entry name" value="AAA+_ATPase"/>
</dbReference>